<gene>
    <name evidence="1" type="ORF">Vadar_031209</name>
</gene>
<evidence type="ECO:0000313" key="1">
    <source>
        <dbReference type="EMBL" id="KAH7844740.1"/>
    </source>
</evidence>
<proteinExistence type="predicted"/>
<name>A0ACB7XW15_9ERIC</name>
<accession>A0ACB7XW15</accession>
<sequence length="331" mass="37169">MKVPVSNVNMDSNKQAKNDEVSLLKGGGMRRLSVFGKHSDLDMVSWIKRLALDPCSSVASPSSIRPLWNQTIKVRKLMALSSAGCPRRKRKLQQFLRENFAAARRLTLEISDQHSVENVNKGHLSRASSNEILLSSVDTTGSFNLSQLHCSQSLVTTEDTFLGKQIPIEFPHLDDRIDWDPSEENICPSLESEESDNGSILHDPSSFDLDDGSVNSSKSSSCEDAKELHLQQRRRSMRLRNFIGDHLQRIPIPVGPRFQADVPEWIDPPNKGSFDFLATDSENSRWLGTKIWPPEGKTMETNDRAVGKGRPDYCSCVSPRSISCRKRHIID</sequence>
<organism evidence="1 2">
    <name type="scientific">Vaccinium darrowii</name>
    <dbReference type="NCBI Taxonomy" id="229202"/>
    <lineage>
        <taxon>Eukaryota</taxon>
        <taxon>Viridiplantae</taxon>
        <taxon>Streptophyta</taxon>
        <taxon>Embryophyta</taxon>
        <taxon>Tracheophyta</taxon>
        <taxon>Spermatophyta</taxon>
        <taxon>Magnoliopsida</taxon>
        <taxon>eudicotyledons</taxon>
        <taxon>Gunneridae</taxon>
        <taxon>Pentapetalae</taxon>
        <taxon>asterids</taxon>
        <taxon>Ericales</taxon>
        <taxon>Ericaceae</taxon>
        <taxon>Vaccinioideae</taxon>
        <taxon>Vaccinieae</taxon>
        <taxon>Vaccinium</taxon>
    </lineage>
</organism>
<reference evidence="1 2" key="1">
    <citation type="journal article" date="2021" name="Hortic Res">
        <title>High-quality reference genome and annotation aids understanding of berry development for evergreen blueberry (Vaccinium darrowii).</title>
        <authorList>
            <person name="Yu J."/>
            <person name="Hulse-Kemp A.M."/>
            <person name="Babiker E."/>
            <person name="Staton M."/>
        </authorList>
    </citation>
    <scope>NUCLEOTIDE SEQUENCE [LARGE SCALE GENOMIC DNA]</scope>
    <source>
        <strain evidence="2">cv. NJ 8807/NJ 8810</strain>
        <tissue evidence="1">Young leaf</tissue>
    </source>
</reference>
<keyword evidence="2" id="KW-1185">Reference proteome</keyword>
<protein>
    <submittedName>
        <fullName evidence="1">Uncharacterized protein</fullName>
    </submittedName>
</protein>
<dbReference type="EMBL" id="CM037151">
    <property type="protein sequence ID" value="KAH7844740.1"/>
    <property type="molecule type" value="Genomic_DNA"/>
</dbReference>
<comment type="caution">
    <text evidence="1">The sequence shown here is derived from an EMBL/GenBank/DDBJ whole genome shotgun (WGS) entry which is preliminary data.</text>
</comment>
<dbReference type="Proteomes" id="UP000828048">
    <property type="component" value="Chromosome 1"/>
</dbReference>
<evidence type="ECO:0000313" key="2">
    <source>
        <dbReference type="Proteomes" id="UP000828048"/>
    </source>
</evidence>